<organism evidence="1 2">
    <name type="scientific">Zymoseptoria tritici (strain ST99CH_3D7)</name>
    <dbReference type="NCBI Taxonomy" id="1276538"/>
    <lineage>
        <taxon>Eukaryota</taxon>
        <taxon>Fungi</taxon>
        <taxon>Dikarya</taxon>
        <taxon>Ascomycota</taxon>
        <taxon>Pezizomycotina</taxon>
        <taxon>Dothideomycetes</taxon>
        <taxon>Dothideomycetidae</taxon>
        <taxon>Mycosphaerellales</taxon>
        <taxon>Mycosphaerellaceae</taxon>
        <taxon>Zymoseptoria</taxon>
    </lineage>
</organism>
<dbReference type="PANTHER" id="PTHR42085">
    <property type="entry name" value="F-BOX DOMAIN-CONTAINING PROTEIN"/>
    <property type="match status" value="1"/>
</dbReference>
<dbReference type="InterPro" id="IPR038883">
    <property type="entry name" value="AN11006-like"/>
</dbReference>
<keyword evidence="2" id="KW-1185">Reference proteome</keyword>
<reference evidence="1 2" key="1">
    <citation type="submission" date="2016-06" db="EMBL/GenBank/DDBJ databases">
        <authorList>
            <person name="Kjaerup R.B."/>
            <person name="Dalgaard T.S."/>
            <person name="Juul-Madsen H.R."/>
        </authorList>
    </citation>
    <scope>NUCLEOTIDE SEQUENCE [LARGE SCALE GENOMIC DNA]</scope>
</reference>
<proteinExistence type="predicted"/>
<dbReference type="EMBL" id="LT853693">
    <property type="protein sequence ID" value="SMQ47741.1"/>
    <property type="molecule type" value="Genomic_DNA"/>
</dbReference>
<evidence type="ECO:0000313" key="2">
    <source>
        <dbReference type="Proteomes" id="UP000215127"/>
    </source>
</evidence>
<sequence length="388" mass="44401">MDSTWELTSSMAAFKPYDRPSSARPLLVCGIHRRLSDKQIEKRTSKVIYHRSHGSNEKPGSCICDYTEFPELLSERLNSQKMPCSIPSHGKSFMDLPTEMRIKCYEAALISPDSIEFCPMPFNFTGRAPSGKEAQDAFDDAWCPVEVYHTQLIARFCARAKLLRVSKTINAEATPVFYGGNHFAFSNISGWVGLLLFMYRIGMHNCRLLRRMTVCHPLLMVKPQSLKADDHFRRSIVALFFPSSAHSWGFLPARWFDHGRPMDGKLVLEKISKLKELNIIVDCPQTMGMWDGEAERDLVEGFARPFLDENKFVDLQVTVLEMGEEGKGKNELFVEGEDGLAPDVVRVHNEWSDKGRVHGGGRRRRWKFGKDRLWRRIVPEVPDVDDSW</sequence>
<dbReference type="Proteomes" id="UP000215127">
    <property type="component" value="Chromosome 2"/>
</dbReference>
<gene>
    <name evidence="1" type="ORF">ZT3D7_G2889</name>
</gene>
<accession>A0A1X7RKK4</accession>
<dbReference type="AlphaFoldDB" id="A0A1X7RKK4"/>
<protein>
    <submittedName>
        <fullName evidence="1">Uncharacterized protein</fullName>
    </submittedName>
</protein>
<name>A0A1X7RKK4_ZYMT9</name>
<dbReference type="PANTHER" id="PTHR42085:SF2">
    <property type="entry name" value="F-BOX DOMAIN-CONTAINING PROTEIN"/>
    <property type="match status" value="1"/>
</dbReference>
<evidence type="ECO:0000313" key="1">
    <source>
        <dbReference type="EMBL" id="SMQ47741.1"/>
    </source>
</evidence>